<dbReference type="PANTHER" id="PTHR22838:SF4">
    <property type="entry name" value="WD REPEAT-CONTAINING PROTEIN 13"/>
    <property type="match status" value="1"/>
</dbReference>
<evidence type="ECO:0000256" key="2">
    <source>
        <dbReference type="ARBA" id="ARBA00022737"/>
    </source>
</evidence>
<dbReference type="GeneID" id="17358243"/>
<dbReference type="SUPFAM" id="SSF50978">
    <property type="entry name" value="WD40 repeat-like"/>
    <property type="match status" value="1"/>
</dbReference>
<dbReference type="SMART" id="SM00320">
    <property type="entry name" value="WD40"/>
    <property type="match status" value="4"/>
</dbReference>
<keyword evidence="6" id="KW-1185">Reference proteome</keyword>
<dbReference type="GO" id="GO:1990841">
    <property type="term" value="F:promoter-specific chromatin binding"/>
    <property type="evidence" value="ECO:0007669"/>
    <property type="project" value="TreeGrafter"/>
</dbReference>
<evidence type="ECO:0000256" key="4">
    <source>
        <dbReference type="SAM" id="MobiDB-lite"/>
    </source>
</evidence>
<dbReference type="InterPro" id="IPR015943">
    <property type="entry name" value="WD40/YVTN_repeat-like_dom_sf"/>
</dbReference>
<protein>
    <recommendedName>
        <fullName evidence="7">Anaphase-promoting complex subunit 4 WD40 domain-containing protein</fullName>
    </recommendedName>
</protein>
<dbReference type="eggNOG" id="KOG0266">
    <property type="taxonomic scope" value="Eukaryota"/>
</dbReference>
<feature type="repeat" description="WD" evidence="3">
    <location>
        <begin position="377"/>
        <end position="418"/>
    </location>
</feature>
<dbReference type="OMA" id="TASICHI"/>
<evidence type="ECO:0000313" key="5">
    <source>
        <dbReference type="EMBL" id="EFN58572.1"/>
    </source>
</evidence>
<dbReference type="EMBL" id="GL433837">
    <property type="protein sequence ID" value="EFN58572.1"/>
    <property type="molecule type" value="Genomic_DNA"/>
</dbReference>
<evidence type="ECO:0008006" key="7">
    <source>
        <dbReference type="Google" id="ProtNLM"/>
    </source>
</evidence>
<dbReference type="GO" id="GO:0005634">
    <property type="term" value="C:nucleus"/>
    <property type="evidence" value="ECO:0007669"/>
    <property type="project" value="TreeGrafter"/>
</dbReference>
<dbReference type="PANTHER" id="PTHR22838">
    <property type="entry name" value="WD REPEAT PROTEIN 26-RELATED"/>
    <property type="match status" value="1"/>
</dbReference>
<dbReference type="InterPro" id="IPR001680">
    <property type="entry name" value="WD40_rpt"/>
</dbReference>
<evidence type="ECO:0000256" key="1">
    <source>
        <dbReference type="ARBA" id="ARBA00022574"/>
    </source>
</evidence>
<dbReference type="AlphaFoldDB" id="E1Z623"/>
<name>E1Z623_CHLVA</name>
<accession>E1Z623</accession>
<sequence>MKQVWTIKPAAQVDRPRSSFKKEQSLRAQPDLQDQPGEDIELACLPASPVGAQEAHATPQLFGGAQMAPTAADAQQAASPPAYVHCHSFDVARCAVSVLKFAPGSADRLAWGADDGAVYLATAEQPPRLLQVLERHRGKVSDLAWSPDGATLLTCSQDGTACLWEAGCGRLVRGVHNLSGPLGCCAFHPVNPNLLLLGTAAGELLTLNASTGHLVAKAELQAAPMARVGACSLAPSDRGQLLAADSRGCLHLFDASLHGGAAPRMALLAHLPPSRNRFHEPACLEYAAHSGLAGGAAVLLVLSSGEVVLSRLHQKPYRLEAVQEVRTAPASAKVRASLRPGYAARQQAVLATGGEDCRVHLVGLSQAGEAPRLLAALTHHHAPVLGVAWSWCGSRLASSDMKGVVVVWREETAQPASDDPAADGLAAP</sequence>
<dbReference type="PROSITE" id="PS50294">
    <property type="entry name" value="WD_REPEATS_REGION"/>
    <property type="match status" value="1"/>
</dbReference>
<reference evidence="5 6" key="1">
    <citation type="journal article" date="2010" name="Plant Cell">
        <title>The Chlorella variabilis NC64A genome reveals adaptation to photosymbiosis, coevolution with viruses, and cryptic sex.</title>
        <authorList>
            <person name="Blanc G."/>
            <person name="Duncan G."/>
            <person name="Agarkova I."/>
            <person name="Borodovsky M."/>
            <person name="Gurnon J."/>
            <person name="Kuo A."/>
            <person name="Lindquist E."/>
            <person name="Lucas S."/>
            <person name="Pangilinan J."/>
            <person name="Polle J."/>
            <person name="Salamov A."/>
            <person name="Terry A."/>
            <person name="Yamada T."/>
            <person name="Dunigan D.D."/>
            <person name="Grigoriev I.V."/>
            <person name="Claverie J.M."/>
            <person name="Van Etten J.L."/>
        </authorList>
    </citation>
    <scope>NUCLEOTIDE SEQUENCE [LARGE SCALE GENOMIC DNA]</scope>
    <source>
        <strain evidence="5 6">NC64A</strain>
    </source>
</reference>
<feature type="compositionally biased region" description="Basic and acidic residues" evidence="4">
    <location>
        <begin position="14"/>
        <end position="25"/>
    </location>
</feature>
<dbReference type="Gene3D" id="2.130.10.10">
    <property type="entry name" value="YVTN repeat-like/Quinoprotein amine dehydrogenase"/>
    <property type="match status" value="2"/>
</dbReference>
<dbReference type="InParanoid" id="E1Z623"/>
<dbReference type="Proteomes" id="UP000008141">
    <property type="component" value="Unassembled WGS sequence"/>
</dbReference>
<evidence type="ECO:0000256" key="3">
    <source>
        <dbReference type="PROSITE-ProRule" id="PRU00221"/>
    </source>
</evidence>
<evidence type="ECO:0000313" key="6">
    <source>
        <dbReference type="Proteomes" id="UP000008141"/>
    </source>
</evidence>
<keyword evidence="2" id="KW-0677">Repeat</keyword>
<dbReference type="OrthoDB" id="1932312at2759"/>
<feature type="region of interest" description="Disordered" evidence="4">
    <location>
        <begin position="1"/>
        <end position="38"/>
    </location>
</feature>
<organism evidence="6">
    <name type="scientific">Chlorella variabilis</name>
    <name type="common">Green alga</name>
    <dbReference type="NCBI Taxonomy" id="554065"/>
    <lineage>
        <taxon>Eukaryota</taxon>
        <taxon>Viridiplantae</taxon>
        <taxon>Chlorophyta</taxon>
        <taxon>core chlorophytes</taxon>
        <taxon>Trebouxiophyceae</taxon>
        <taxon>Chlorellales</taxon>
        <taxon>Chlorellaceae</taxon>
        <taxon>Chlorella clade</taxon>
        <taxon>Chlorella</taxon>
    </lineage>
</organism>
<feature type="repeat" description="WD" evidence="3">
    <location>
        <begin position="133"/>
        <end position="165"/>
    </location>
</feature>
<dbReference type="PROSITE" id="PS50082">
    <property type="entry name" value="WD_REPEATS_2"/>
    <property type="match status" value="2"/>
</dbReference>
<dbReference type="Pfam" id="PF00400">
    <property type="entry name" value="WD40"/>
    <property type="match status" value="2"/>
</dbReference>
<dbReference type="KEGG" id="cvr:CHLNCDRAFT_140727"/>
<keyword evidence="1 3" id="KW-0853">WD repeat</keyword>
<dbReference type="FunCoup" id="E1Z623">
    <property type="interactions" value="639"/>
</dbReference>
<dbReference type="RefSeq" id="XP_005850674.1">
    <property type="nucleotide sequence ID" value="XM_005850612.1"/>
</dbReference>
<proteinExistence type="predicted"/>
<dbReference type="InterPro" id="IPR036322">
    <property type="entry name" value="WD40_repeat_dom_sf"/>
</dbReference>
<gene>
    <name evidence="5" type="ORF">CHLNCDRAFT_140727</name>
</gene>
<dbReference type="InterPro" id="IPR051350">
    <property type="entry name" value="WD_repeat-ST_regulator"/>
</dbReference>